<keyword evidence="10" id="KW-0472">Membrane</keyword>
<evidence type="ECO:0000259" key="11">
    <source>
        <dbReference type="SMART" id="SM00563"/>
    </source>
</evidence>
<dbReference type="KEGG" id="dov:DSCO28_27480"/>
<dbReference type="Pfam" id="PF01553">
    <property type="entry name" value="Acyltransferase"/>
    <property type="match status" value="1"/>
</dbReference>
<dbReference type="InterPro" id="IPR004552">
    <property type="entry name" value="AGP_acyltrans"/>
</dbReference>
<dbReference type="SUPFAM" id="SSF69593">
    <property type="entry name" value="Glycerol-3-phosphate (1)-acyltransferase"/>
    <property type="match status" value="1"/>
</dbReference>
<evidence type="ECO:0000313" key="12">
    <source>
        <dbReference type="EMBL" id="BBO82182.1"/>
    </source>
</evidence>
<dbReference type="GO" id="GO:0003841">
    <property type="term" value="F:1-acylglycerol-3-phosphate O-acyltransferase activity"/>
    <property type="evidence" value="ECO:0007669"/>
    <property type="project" value="UniProtKB-UniRule"/>
</dbReference>
<dbReference type="EMBL" id="AP021876">
    <property type="protein sequence ID" value="BBO82182.1"/>
    <property type="molecule type" value="Genomic_DNA"/>
</dbReference>
<keyword evidence="9" id="KW-1208">Phospholipid metabolism</keyword>
<comment type="similarity">
    <text evidence="4 9">Belongs to the 1-acyl-sn-glycerol-3-phosphate acyltransferase family.</text>
</comment>
<dbReference type="Proteomes" id="UP000425960">
    <property type="component" value="Chromosome"/>
</dbReference>
<proteinExistence type="inferred from homology"/>
<keyword evidence="9" id="KW-0443">Lipid metabolism</keyword>
<evidence type="ECO:0000256" key="5">
    <source>
        <dbReference type="ARBA" id="ARBA00013211"/>
    </source>
</evidence>
<dbReference type="PANTHER" id="PTHR10434:SF66">
    <property type="entry name" value="PHOSPHOLIPID_GLYCEROL ACYLTRANSFERASE DOMAIN-CONTAINING PROTEIN"/>
    <property type="match status" value="1"/>
</dbReference>
<dbReference type="GO" id="GO:0006654">
    <property type="term" value="P:phosphatidic acid biosynthetic process"/>
    <property type="evidence" value="ECO:0007669"/>
    <property type="project" value="TreeGrafter"/>
</dbReference>
<dbReference type="AlphaFoldDB" id="A0A5K7ZJ67"/>
<accession>A0A5K7ZJ67</accession>
<keyword evidence="10" id="KW-0812">Transmembrane</keyword>
<keyword evidence="9" id="KW-0594">Phospholipid biosynthesis</keyword>
<evidence type="ECO:0000256" key="9">
    <source>
        <dbReference type="RuleBase" id="RU361267"/>
    </source>
</evidence>
<keyword evidence="8 9" id="KW-0012">Acyltransferase</keyword>
<evidence type="ECO:0000256" key="3">
    <source>
        <dbReference type="ARBA" id="ARBA00005189"/>
    </source>
</evidence>
<name>A0A5K7ZJ67_9BACT</name>
<dbReference type="EC" id="2.3.1.51" evidence="5 9"/>
<dbReference type="UniPathway" id="UPA00557">
    <property type="reaction ID" value="UER00613"/>
</dbReference>
<feature type="transmembrane region" description="Helical" evidence="10">
    <location>
        <begin position="12"/>
        <end position="36"/>
    </location>
</feature>
<dbReference type="RefSeq" id="WP_173179401.1">
    <property type="nucleotide sequence ID" value="NZ_AP021876.1"/>
</dbReference>
<dbReference type="GO" id="GO:0016020">
    <property type="term" value="C:membrane"/>
    <property type="evidence" value="ECO:0007669"/>
    <property type="project" value="InterPro"/>
</dbReference>
<organism evidence="12 13">
    <name type="scientific">Desulfosarcina ovata subsp. sediminis</name>
    <dbReference type="NCBI Taxonomy" id="885957"/>
    <lineage>
        <taxon>Bacteria</taxon>
        <taxon>Pseudomonadati</taxon>
        <taxon>Thermodesulfobacteriota</taxon>
        <taxon>Desulfobacteria</taxon>
        <taxon>Desulfobacterales</taxon>
        <taxon>Desulfosarcinaceae</taxon>
        <taxon>Desulfosarcina</taxon>
    </lineage>
</organism>
<dbReference type="SMART" id="SM00563">
    <property type="entry name" value="PlsC"/>
    <property type="match status" value="1"/>
</dbReference>
<keyword evidence="9" id="KW-0444">Lipid biosynthesis</keyword>
<evidence type="ECO:0000256" key="1">
    <source>
        <dbReference type="ARBA" id="ARBA00001141"/>
    </source>
</evidence>
<dbReference type="PANTHER" id="PTHR10434">
    <property type="entry name" value="1-ACYL-SN-GLYCEROL-3-PHOSPHATE ACYLTRANSFERASE"/>
    <property type="match status" value="1"/>
</dbReference>
<evidence type="ECO:0000256" key="10">
    <source>
        <dbReference type="SAM" id="Phobius"/>
    </source>
</evidence>
<evidence type="ECO:0000256" key="2">
    <source>
        <dbReference type="ARBA" id="ARBA00004728"/>
    </source>
</evidence>
<comment type="catalytic activity">
    <reaction evidence="1 9">
        <text>a 1-acyl-sn-glycero-3-phosphate + an acyl-CoA = a 1,2-diacyl-sn-glycero-3-phosphate + CoA</text>
        <dbReference type="Rhea" id="RHEA:19709"/>
        <dbReference type="ChEBI" id="CHEBI:57287"/>
        <dbReference type="ChEBI" id="CHEBI:57970"/>
        <dbReference type="ChEBI" id="CHEBI:58342"/>
        <dbReference type="ChEBI" id="CHEBI:58608"/>
        <dbReference type="EC" id="2.3.1.51"/>
    </reaction>
</comment>
<evidence type="ECO:0000256" key="7">
    <source>
        <dbReference type="ARBA" id="ARBA00022679"/>
    </source>
</evidence>
<reference evidence="12 13" key="1">
    <citation type="submission" date="2019-11" db="EMBL/GenBank/DDBJ databases">
        <title>Comparative genomics of hydrocarbon-degrading Desulfosarcina strains.</title>
        <authorList>
            <person name="Watanabe M."/>
            <person name="Kojima H."/>
            <person name="Fukui M."/>
        </authorList>
    </citation>
    <scope>NUCLEOTIDE SEQUENCE [LARGE SCALE GENOMIC DNA]</scope>
    <source>
        <strain evidence="12 13">28bB2T</strain>
    </source>
</reference>
<evidence type="ECO:0000256" key="8">
    <source>
        <dbReference type="ARBA" id="ARBA00023315"/>
    </source>
</evidence>
<keyword evidence="7 9" id="KW-0808">Transferase</keyword>
<comment type="domain">
    <text evidence="9">The HXXXXD motif is essential for acyltransferase activity and may constitute the binding site for the phosphate moiety of the glycerol-3-phosphate.</text>
</comment>
<evidence type="ECO:0000256" key="6">
    <source>
        <dbReference type="ARBA" id="ARBA00016139"/>
    </source>
</evidence>
<dbReference type="InterPro" id="IPR002123">
    <property type="entry name" value="Plipid/glycerol_acylTrfase"/>
</dbReference>
<evidence type="ECO:0000256" key="4">
    <source>
        <dbReference type="ARBA" id="ARBA00008655"/>
    </source>
</evidence>
<dbReference type="GO" id="GO:0016024">
    <property type="term" value="P:CDP-diacylglycerol biosynthetic process"/>
    <property type="evidence" value="ECO:0007669"/>
    <property type="project" value="UniProtKB-UniPathway"/>
</dbReference>
<dbReference type="NCBIfam" id="TIGR00530">
    <property type="entry name" value="AGP_acyltrn"/>
    <property type="match status" value="1"/>
</dbReference>
<comment type="pathway">
    <text evidence="3">Lipid metabolism.</text>
</comment>
<gene>
    <name evidence="12" type="ORF">DSCO28_27480</name>
</gene>
<sequence>MLKSLIDKLQTAVIVVWTIVATTTIGITVILCSFFSRTGNFPHLLARLWANSILWVSRVKITVVGAERLDQKRSYIYMANHQSNADIPLLLGRLPVQFRWLAKAELFRIPIFGRAMRGVGYISIDRSNRKSAFESLTRAARTIRDGTSVLIFPEGTRSPDGNLLPFKKGGFVLAVDSGVPIVPIVIRGTRDIVPKGHFMIRPTPVRMEILDPLETADYTRKTKDALLQRVRTILTEHLENGPQES</sequence>
<feature type="domain" description="Phospholipid/glycerol acyltransferase" evidence="11">
    <location>
        <begin position="75"/>
        <end position="189"/>
    </location>
</feature>
<evidence type="ECO:0000313" key="13">
    <source>
        <dbReference type="Proteomes" id="UP000425960"/>
    </source>
</evidence>
<dbReference type="CDD" id="cd07989">
    <property type="entry name" value="LPLAT_AGPAT-like"/>
    <property type="match status" value="1"/>
</dbReference>
<comment type="pathway">
    <text evidence="2">Phospholipid metabolism; CDP-diacylglycerol biosynthesis; CDP-diacylglycerol from sn-glycerol 3-phosphate: step 2/3.</text>
</comment>
<keyword evidence="10" id="KW-1133">Transmembrane helix</keyword>
<protein>
    <recommendedName>
        <fullName evidence="6 9">1-acyl-sn-glycerol-3-phosphate acyltransferase</fullName>
        <ecNumber evidence="5 9">2.3.1.51</ecNumber>
    </recommendedName>
</protein>